<feature type="domain" description="Minor tail T" evidence="1">
    <location>
        <begin position="22"/>
        <end position="92"/>
    </location>
</feature>
<evidence type="ECO:0000313" key="2">
    <source>
        <dbReference type="EMBL" id="PQO33156.1"/>
    </source>
</evidence>
<dbReference type="Proteomes" id="UP000240009">
    <property type="component" value="Unassembled WGS sequence"/>
</dbReference>
<proteinExistence type="predicted"/>
<organism evidence="2 3">
    <name type="scientific">Blastopirellula marina</name>
    <dbReference type="NCBI Taxonomy" id="124"/>
    <lineage>
        <taxon>Bacteria</taxon>
        <taxon>Pseudomonadati</taxon>
        <taxon>Planctomycetota</taxon>
        <taxon>Planctomycetia</taxon>
        <taxon>Pirellulales</taxon>
        <taxon>Pirellulaceae</taxon>
        <taxon>Blastopirellula</taxon>
    </lineage>
</organism>
<evidence type="ECO:0000259" key="1">
    <source>
        <dbReference type="Pfam" id="PF06223"/>
    </source>
</evidence>
<gene>
    <name evidence="2" type="ORF">C5Y96_09865</name>
</gene>
<accession>A0A2S8FLW1</accession>
<protein>
    <recommendedName>
        <fullName evidence="1">Minor tail T domain-containing protein</fullName>
    </recommendedName>
</protein>
<name>A0A2S8FLW1_9BACT</name>
<dbReference type="AlphaFoldDB" id="A0A2S8FLW1"/>
<comment type="caution">
    <text evidence="2">The sequence shown here is derived from an EMBL/GenBank/DDBJ whole genome shotgun (WGS) entry which is preliminary data.</text>
</comment>
<dbReference type="InterPro" id="IPR009350">
    <property type="entry name" value="Phage_tail_T"/>
</dbReference>
<reference evidence="2 3" key="1">
    <citation type="submission" date="2018-02" db="EMBL/GenBank/DDBJ databases">
        <title>Comparative genomes isolates from brazilian mangrove.</title>
        <authorList>
            <person name="Araujo J.E."/>
            <person name="Taketani R.G."/>
            <person name="Silva M.C.P."/>
            <person name="Loureco M.V."/>
            <person name="Andreote F.D."/>
        </authorList>
    </citation>
    <scope>NUCLEOTIDE SEQUENCE [LARGE SCALE GENOMIC DNA]</scope>
    <source>
        <strain evidence="2 3">HEX-2 MGV</strain>
    </source>
</reference>
<evidence type="ECO:0000313" key="3">
    <source>
        <dbReference type="Proteomes" id="UP000240009"/>
    </source>
</evidence>
<dbReference type="Pfam" id="PF06223">
    <property type="entry name" value="Phage_tail_T"/>
    <property type="match status" value="1"/>
</dbReference>
<sequence length="100" mass="11625">MFTFKLAGHLKMTVAELGKRMSGEELIEWMVFDRLHPIPDPWLQTGVMCQYIAEPWLKKKSGGKWRPTDFMPVERIQRHVQSEEECKAAFDAVTSSLSKR</sequence>
<dbReference type="EMBL" id="PUIA01000035">
    <property type="protein sequence ID" value="PQO33156.1"/>
    <property type="molecule type" value="Genomic_DNA"/>
</dbReference>